<feature type="compositionally biased region" description="Low complexity" evidence="1">
    <location>
        <begin position="117"/>
        <end position="130"/>
    </location>
</feature>
<reference evidence="2 3" key="1">
    <citation type="journal article" date="2019" name="Commun. Biol.">
        <title>The bagworm genome reveals a unique fibroin gene that provides high tensile strength.</title>
        <authorList>
            <person name="Kono N."/>
            <person name="Nakamura H."/>
            <person name="Ohtoshi R."/>
            <person name="Tomita M."/>
            <person name="Numata K."/>
            <person name="Arakawa K."/>
        </authorList>
    </citation>
    <scope>NUCLEOTIDE SEQUENCE [LARGE SCALE GENOMIC DNA]</scope>
</reference>
<name>A0A4C1SGJ1_EUMVA</name>
<dbReference type="STRING" id="151549.A0A4C1SGJ1"/>
<feature type="region of interest" description="Disordered" evidence="1">
    <location>
        <begin position="21"/>
        <end position="52"/>
    </location>
</feature>
<sequence length="130" mass="14641">MTPPSIEVVYDSLAQLMQEQKSTKHLKGRRSRSRPRSHHNGYMDLDESTDSVPQEARTMLMTNAEALHSLYGEISTERDGDLTHQCIQTNLADVICGEMRLHQKPFEDPRTSPNTDSSSSEYQSTDSSSP</sequence>
<comment type="caution">
    <text evidence="2">The sequence shown here is derived from an EMBL/GenBank/DDBJ whole genome shotgun (WGS) entry which is preliminary data.</text>
</comment>
<dbReference type="OrthoDB" id="10020110at2759"/>
<accession>A0A4C1SGJ1</accession>
<evidence type="ECO:0000313" key="2">
    <source>
        <dbReference type="EMBL" id="GBP01269.1"/>
    </source>
</evidence>
<keyword evidence="3" id="KW-1185">Reference proteome</keyword>
<feature type="non-terminal residue" evidence="2">
    <location>
        <position position="130"/>
    </location>
</feature>
<evidence type="ECO:0000313" key="3">
    <source>
        <dbReference type="Proteomes" id="UP000299102"/>
    </source>
</evidence>
<feature type="compositionally biased region" description="Basic residues" evidence="1">
    <location>
        <begin position="23"/>
        <end position="39"/>
    </location>
</feature>
<organism evidence="2 3">
    <name type="scientific">Eumeta variegata</name>
    <name type="common">Bagworm moth</name>
    <name type="synonym">Eumeta japonica</name>
    <dbReference type="NCBI Taxonomy" id="151549"/>
    <lineage>
        <taxon>Eukaryota</taxon>
        <taxon>Metazoa</taxon>
        <taxon>Ecdysozoa</taxon>
        <taxon>Arthropoda</taxon>
        <taxon>Hexapoda</taxon>
        <taxon>Insecta</taxon>
        <taxon>Pterygota</taxon>
        <taxon>Neoptera</taxon>
        <taxon>Endopterygota</taxon>
        <taxon>Lepidoptera</taxon>
        <taxon>Glossata</taxon>
        <taxon>Ditrysia</taxon>
        <taxon>Tineoidea</taxon>
        <taxon>Psychidae</taxon>
        <taxon>Oiketicinae</taxon>
        <taxon>Eumeta</taxon>
    </lineage>
</organism>
<dbReference type="AlphaFoldDB" id="A0A4C1SGJ1"/>
<dbReference type="Proteomes" id="UP000299102">
    <property type="component" value="Unassembled WGS sequence"/>
</dbReference>
<proteinExistence type="predicted"/>
<dbReference type="EMBL" id="BGZK01010179">
    <property type="protein sequence ID" value="GBP01269.1"/>
    <property type="molecule type" value="Genomic_DNA"/>
</dbReference>
<feature type="region of interest" description="Disordered" evidence="1">
    <location>
        <begin position="102"/>
        <end position="130"/>
    </location>
</feature>
<gene>
    <name evidence="2" type="ORF">EVAR_74062_1</name>
</gene>
<evidence type="ECO:0000256" key="1">
    <source>
        <dbReference type="SAM" id="MobiDB-lite"/>
    </source>
</evidence>
<protein>
    <submittedName>
        <fullName evidence="2">Uncharacterized protein</fullName>
    </submittedName>
</protein>